<evidence type="ECO:0000313" key="2">
    <source>
        <dbReference type="Proteomes" id="UP001497444"/>
    </source>
</evidence>
<dbReference type="EMBL" id="OZ020098">
    <property type="protein sequence ID" value="CAK9270249.1"/>
    <property type="molecule type" value="Genomic_DNA"/>
</dbReference>
<organism evidence="1 2">
    <name type="scientific">Sphagnum jensenii</name>
    <dbReference type="NCBI Taxonomy" id="128206"/>
    <lineage>
        <taxon>Eukaryota</taxon>
        <taxon>Viridiplantae</taxon>
        <taxon>Streptophyta</taxon>
        <taxon>Embryophyta</taxon>
        <taxon>Bryophyta</taxon>
        <taxon>Sphagnophytina</taxon>
        <taxon>Sphagnopsida</taxon>
        <taxon>Sphagnales</taxon>
        <taxon>Sphagnaceae</taxon>
        <taxon>Sphagnum</taxon>
    </lineage>
</organism>
<sequence length="73" mass="8525">MLPPSNNTCPWKLHISLMHSSNTISWSHAEHHWGYSNQFLKLRFADFQTAFKSLLSTKKLERQPRSENQVGDL</sequence>
<proteinExistence type="predicted"/>
<dbReference type="Proteomes" id="UP001497444">
    <property type="component" value="Chromosome 3"/>
</dbReference>
<evidence type="ECO:0000313" key="1">
    <source>
        <dbReference type="EMBL" id="CAK9270249.1"/>
    </source>
</evidence>
<accession>A0ABP0WTU3</accession>
<keyword evidence="2" id="KW-1185">Reference proteome</keyword>
<protein>
    <submittedName>
        <fullName evidence="1">Uncharacterized protein</fullName>
    </submittedName>
</protein>
<name>A0ABP0WTU3_9BRYO</name>
<reference evidence="1" key="1">
    <citation type="submission" date="2024-02" db="EMBL/GenBank/DDBJ databases">
        <authorList>
            <consortium name="ELIXIR-Norway"/>
            <consortium name="Elixir Norway"/>
        </authorList>
    </citation>
    <scope>NUCLEOTIDE SEQUENCE</scope>
</reference>
<gene>
    <name evidence="1" type="ORF">CSSPJE1EN1_LOCUS15727</name>
</gene>